<reference evidence="8 9" key="1">
    <citation type="submission" date="2018-01" db="EMBL/GenBank/DDBJ databases">
        <title>Draft genome sequence of Paucibacter aquatile CR182 isolated from freshwater of the Nakdong River.</title>
        <authorList>
            <person name="Choi A."/>
            <person name="Chung E.J."/>
        </authorList>
    </citation>
    <scope>NUCLEOTIDE SEQUENCE [LARGE SCALE GENOMIC DNA]</scope>
    <source>
        <strain evidence="8 9">CR182</strain>
    </source>
</reference>
<keyword evidence="1" id="KW-0805">Transcription regulation</keyword>
<dbReference type="InterPro" id="IPR001867">
    <property type="entry name" value="OmpR/PhoB-type_DNA-bd"/>
</dbReference>
<evidence type="ECO:0000259" key="7">
    <source>
        <dbReference type="PROSITE" id="PS51755"/>
    </source>
</evidence>
<evidence type="ECO:0000256" key="4">
    <source>
        <dbReference type="PROSITE-ProRule" id="PRU00169"/>
    </source>
</evidence>
<evidence type="ECO:0000259" key="6">
    <source>
        <dbReference type="PROSITE" id="PS50110"/>
    </source>
</evidence>
<feature type="domain" description="OmpR/PhoB-type" evidence="7">
    <location>
        <begin position="125"/>
        <end position="219"/>
    </location>
</feature>
<keyword evidence="9" id="KW-1185">Reference proteome</keyword>
<evidence type="ECO:0000256" key="1">
    <source>
        <dbReference type="ARBA" id="ARBA00023015"/>
    </source>
</evidence>
<sequence length="221" mass="23981">MHILLIEDDLSLGSALLEALKLEGFSVQWLRRAGDAPHRLDDAGCAAVLLDLGLPDGSGLELLKRWRGQNDATAILLITAQGELDQRLAGLDAGADDYLVKPFAIPELLARLRSVRRRQAAQSSGEEWAFGVLSVLPRQAMARLNGAPLDLTPREFQLLLALAEAGGQVVNKHKLAQAMEPLGEALDMTALQVHLSNLRRKIGAQRIGTLRGVGYWLESLS</sequence>
<dbReference type="GO" id="GO:0006355">
    <property type="term" value="P:regulation of DNA-templated transcription"/>
    <property type="evidence" value="ECO:0007669"/>
    <property type="project" value="InterPro"/>
</dbReference>
<evidence type="ECO:0000256" key="3">
    <source>
        <dbReference type="ARBA" id="ARBA00023163"/>
    </source>
</evidence>
<feature type="modified residue" description="4-aspartylphosphate" evidence="4">
    <location>
        <position position="51"/>
    </location>
</feature>
<dbReference type="Pfam" id="PF00486">
    <property type="entry name" value="Trans_reg_C"/>
    <property type="match status" value="1"/>
</dbReference>
<dbReference type="SMART" id="SM00862">
    <property type="entry name" value="Trans_reg_C"/>
    <property type="match status" value="1"/>
</dbReference>
<organism evidence="8 9">
    <name type="scientific">Kinneretia aquatilis</name>
    <dbReference type="NCBI Taxonomy" id="2070761"/>
    <lineage>
        <taxon>Bacteria</taxon>
        <taxon>Pseudomonadati</taxon>
        <taxon>Pseudomonadota</taxon>
        <taxon>Betaproteobacteria</taxon>
        <taxon>Burkholderiales</taxon>
        <taxon>Sphaerotilaceae</taxon>
        <taxon>Roseateles</taxon>
    </lineage>
</organism>
<evidence type="ECO:0000313" key="8">
    <source>
        <dbReference type="EMBL" id="PND37353.1"/>
    </source>
</evidence>
<feature type="DNA-binding region" description="OmpR/PhoB-type" evidence="5">
    <location>
        <begin position="125"/>
        <end position="219"/>
    </location>
</feature>
<dbReference type="Gene3D" id="3.40.50.2300">
    <property type="match status" value="1"/>
</dbReference>
<dbReference type="GO" id="GO:0000976">
    <property type="term" value="F:transcription cis-regulatory region binding"/>
    <property type="evidence" value="ECO:0007669"/>
    <property type="project" value="TreeGrafter"/>
</dbReference>
<dbReference type="Proteomes" id="UP000235916">
    <property type="component" value="Unassembled WGS sequence"/>
</dbReference>
<dbReference type="PANTHER" id="PTHR48111">
    <property type="entry name" value="REGULATOR OF RPOS"/>
    <property type="match status" value="1"/>
</dbReference>
<keyword evidence="3" id="KW-0804">Transcription</keyword>
<dbReference type="PROSITE" id="PS50110">
    <property type="entry name" value="RESPONSE_REGULATORY"/>
    <property type="match status" value="1"/>
</dbReference>
<evidence type="ECO:0000256" key="2">
    <source>
        <dbReference type="ARBA" id="ARBA00023125"/>
    </source>
</evidence>
<dbReference type="RefSeq" id="WP_102767272.1">
    <property type="nucleotide sequence ID" value="NZ_POSP01000003.1"/>
</dbReference>
<evidence type="ECO:0000313" key="9">
    <source>
        <dbReference type="Proteomes" id="UP000235916"/>
    </source>
</evidence>
<dbReference type="PANTHER" id="PTHR48111:SF67">
    <property type="entry name" value="TRANSCRIPTIONAL REGULATORY PROTEIN TCTD"/>
    <property type="match status" value="1"/>
</dbReference>
<dbReference type="InterPro" id="IPR011006">
    <property type="entry name" value="CheY-like_superfamily"/>
</dbReference>
<dbReference type="SUPFAM" id="SSF46894">
    <property type="entry name" value="C-terminal effector domain of the bipartite response regulators"/>
    <property type="match status" value="1"/>
</dbReference>
<keyword evidence="4" id="KW-0597">Phosphoprotein</keyword>
<dbReference type="OrthoDB" id="9802426at2"/>
<dbReference type="EMBL" id="POSP01000003">
    <property type="protein sequence ID" value="PND37353.1"/>
    <property type="molecule type" value="Genomic_DNA"/>
</dbReference>
<gene>
    <name evidence="8" type="ORF">C1O66_07290</name>
</gene>
<dbReference type="InterPro" id="IPR016032">
    <property type="entry name" value="Sig_transdc_resp-reg_C-effctor"/>
</dbReference>
<dbReference type="GO" id="GO:0032993">
    <property type="term" value="C:protein-DNA complex"/>
    <property type="evidence" value="ECO:0007669"/>
    <property type="project" value="TreeGrafter"/>
</dbReference>
<keyword evidence="2 5" id="KW-0238">DNA-binding</keyword>
<dbReference type="CDD" id="cd00383">
    <property type="entry name" value="trans_reg_C"/>
    <property type="match status" value="1"/>
</dbReference>
<evidence type="ECO:0000256" key="5">
    <source>
        <dbReference type="PROSITE-ProRule" id="PRU01091"/>
    </source>
</evidence>
<dbReference type="SUPFAM" id="SSF52172">
    <property type="entry name" value="CheY-like"/>
    <property type="match status" value="1"/>
</dbReference>
<dbReference type="Gene3D" id="1.10.10.10">
    <property type="entry name" value="Winged helix-like DNA-binding domain superfamily/Winged helix DNA-binding domain"/>
    <property type="match status" value="1"/>
</dbReference>
<comment type="caution">
    <text evidence="8">The sequence shown here is derived from an EMBL/GenBank/DDBJ whole genome shotgun (WGS) entry which is preliminary data.</text>
</comment>
<dbReference type="AlphaFoldDB" id="A0A2N8KV75"/>
<dbReference type="InterPro" id="IPR039420">
    <property type="entry name" value="WalR-like"/>
</dbReference>
<dbReference type="GO" id="GO:0000156">
    <property type="term" value="F:phosphorelay response regulator activity"/>
    <property type="evidence" value="ECO:0007669"/>
    <property type="project" value="TreeGrafter"/>
</dbReference>
<dbReference type="GO" id="GO:0005829">
    <property type="term" value="C:cytosol"/>
    <property type="evidence" value="ECO:0007669"/>
    <property type="project" value="TreeGrafter"/>
</dbReference>
<dbReference type="Pfam" id="PF00072">
    <property type="entry name" value="Response_reg"/>
    <property type="match status" value="1"/>
</dbReference>
<dbReference type="PROSITE" id="PS51755">
    <property type="entry name" value="OMPR_PHOB"/>
    <property type="match status" value="1"/>
</dbReference>
<dbReference type="InterPro" id="IPR001789">
    <property type="entry name" value="Sig_transdc_resp-reg_receiver"/>
</dbReference>
<name>A0A2N8KV75_9BURK</name>
<dbReference type="Gene3D" id="6.10.250.690">
    <property type="match status" value="1"/>
</dbReference>
<feature type="domain" description="Response regulatory" evidence="6">
    <location>
        <begin position="2"/>
        <end position="116"/>
    </location>
</feature>
<dbReference type="InterPro" id="IPR036388">
    <property type="entry name" value="WH-like_DNA-bd_sf"/>
</dbReference>
<protein>
    <submittedName>
        <fullName evidence="8">DNA-binding response regulator</fullName>
    </submittedName>
</protein>
<dbReference type="CDD" id="cd17624">
    <property type="entry name" value="REC_OmpR_PmrA-like"/>
    <property type="match status" value="1"/>
</dbReference>
<proteinExistence type="predicted"/>
<accession>A0A2N8KV75</accession>
<dbReference type="SMART" id="SM00448">
    <property type="entry name" value="REC"/>
    <property type="match status" value="1"/>
</dbReference>